<evidence type="ECO:0000313" key="2">
    <source>
        <dbReference type="Proteomes" id="UP000032309"/>
    </source>
</evidence>
<sequence>MIINPEQIKTFVNTIYPYLGVNKQQEVSRLLFEIAKRERIDYTEVVGCLPKPPSRFSLLKDYLLKRRYPSLAVKGNKIRPSFSDISINPALQVDVTLKPQIKPRNLFIEESVLHTEMVKRVVAQFPTSDIEIIKTYKEHTEKKQFRIEDYNRRSENFYLVRENYDFYKRCPCSSKSASCGYFIVNLGSGCVYECSYCVLQDYINSPGIILPVNIEDFFLAFQNLKHDIRCGSCELTDSLVFDHITGYSPQIVEFFRRYPKSTFEFKTKSDNIGLLTSVPGANNIVVSWSMNPQHIVETVEYFTATLPQRLAAAQKCVDCEYRVAFHFDPIIYYPGWEADYETLIHDIFNAIDGGDIAWISLGTLRMTPRLKKIIENRFPDNTILDEEFFVGHDGKLRYPRDIRAFIYKNMTSWIRRRCKDVPVYLCMEEKSMRLDQGT</sequence>
<dbReference type="RefSeq" id="WP_052564644.1">
    <property type="nucleotide sequence ID" value="NZ_BAFN01000001.1"/>
</dbReference>
<proteinExistence type="predicted"/>
<dbReference type="InterPro" id="IPR049539">
    <property type="entry name" value="SPL"/>
</dbReference>
<comment type="caution">
    <text evidence="1">The sequence shown here is derived from an EMBL/GenBank/DDBJ whole genome shotgun (WGS) entry which is preliminary data.</text>
</comment>
<organism evidence="1 2">
    <name type="scientific">Candidatus Brocadia sinica JPN1</name>
    <dbReference type="NCBI Taxonomy" id="1197129"/>
    <lineage>
        <taxon>Bacteria</taxon>
        <taxon>Pseudomonadati</taxon>
        <taxon>Planctomycetota</taxon>
        <taxon>Candidatus Brocadiia</taxon>
        <taxon>Candidatus Brocadiales</taxon>
        <taxon>Candidatus Brocadiaceae</taxon>
        <taxon>Candidatus Brocadia</taxon>
    </lineage>
</organism>
<dbReference type="PANTHER" id="PTHR37822">
    <property type="entry name" value="SPORE PHOTOPRODUCT LYASE-RELATED"/>
    <property type="match status" value="1"/>
</dbReference>
<gene>
    <name evidence="1" type="ORF">BROSI_A3219</name>
</gene>
<protein>
    <submittedName>
        <fullName evidence="1">DNA repair photolyase-like protein</fullName>
    </submittedName>
</protein>
<accession>A0ABQ0K0X1</accession>
<dbReference type="Gene3D" id="3.80.30.30">
    <property type="match status" value="1"/>
</dbReference>
<keyword evidence="2" id="KW-1185">Reference proteome</keyword>
<reference evidence="2" key="1">
    <citation type="journal article" date="2015" name="Genome Announc.">
        <title>Draft Genome Sequence of an Anaerobic Ammonium-Oxidizing Bacterium, "Candidatus Brocadia sinica".</title>
        <authorList>
            <person name="Oshiki M."/>
            <person name="Shinyako-Hata K."/>
            <person name="Satoh H."/>
            <person name="Okabe S."/>
        </authorList>
    </citation>
    <scope>NUCLEOTIDE SEQUENCE [LARGE SCALE GENOMIC DNA]</scope>
    <source>
        <strain evidence="2">JPN1</strain>
    </source>
</reference>
<name>A0ABQ0K0X1_9BACT</name>
<dbReference type="Pfam" id="PF20903">
    <property type="entry name" value="SPL"/>
    <property type="match status" value="1"/>
</dbReference>
<dbReference type="EMBL" id="BAFN01000001">
    <property type="protein sequence ID" value="GAN34676.1"/>
    <property type="molecule type" value="Genomic_DNA"/>
</dbReference>
<dbReference type="Gene3D" id="3.40.50.12110">
    <property type="match status" value="1"/>
</dbReference>
<evidence type="ECO:0000313" key="1">
    <source>
        <dbReference type="EMBL" id="GAN34676.1"/>
    </source>
</evidence>
<dbReference type="Proteomes" id="UP000032309">
    <property type="component" value="Unassembled WGS sequence"/>
</dbReference>
<dbReference type="PANTHER" id="PTHR37822:SF2">
    <property type="entry name" value="SPORE PHOTOPRODUCT LYASE"/>
    <property type="match status" value="1"/>
</dbReference>